<dbReference type="Pfam" id="PF14378">
    <property type="entry name" value="PAP2_3"/>
    <property type="match status" value="1"/>
</dbReference>
<name>A0A562T3W2_CHIJA</name>
<keyword evidence="3 5" id="KW-1133">Transmembrane helix</keyword>
<feature type="domain" description="Inositolphosphotransferase Aur1/Ipt1" evidence="6">
    <location>
        <begin position="125"/>
        <end position="295"/>
    </location>
</feature>
<dbReference type="InterPro" id="IPR052185">
    <property type="entry name" value="IPC_Synthase-Related"/>
</dbReference>
<feature type="transmembrane region" description="Helical" evidence="5">
    <location>
        <begin position="64"/>
        <end position="81"/>
    </location>
</feature>
<protein>
    <submittedName>
        <fullName evidence="7">PAP2 superfamily protein</fullName>
    </submittedName>
</protein>
<dbReference type="CDD" id="cd03386">
    <property type="entry name" value="PAP2_Aur1_like"/>
    <property type="match status" value="1"/>
</dbReference>
<proteinExistence type="predicted"/>
<evidence type="ECO:0000256" key="2">
    <source>
        <dbReference type="ARBA" id="ARBA00022692"/>
    </source>
</evidence>
<evidence type="ECO:0000256" key="3">
    <source>
        <dbReference type="ARBA" id="ARBA00022989"/>
    </source>
</evidence>
<comment type="subcellular location">
    <subcellularLocation>
        <location evidence="1">Membrane</location>
        <topology evidence="1">Multi-pass membrane protein</topology>
    </subcellularLocation>
</comment>
<evidence type="ECO:0000259" key="6">
    <source>
        <dbReference type="Pfam" id="PF14378"/>
    </source>
</evidence>
<feature type="transmembrane region" description="Helical" evidence="5">
    <location>
        <begin position="230"/>
        <end position="249"/>
    </location>
</feature>
<dbReference type="RefSeq" id="WP_145712847.1">
    <property type="nucleotide sequence ID" value="NZ_BAAAFY010000001.1"/>
</dbReference>
<dbReference type="EMBL" id="VLLG01000003">
    <property type="protein sequence ID" value="TWI88053.1"/>
    <property type="molecule type" value="Genomic_DNA"/>
</dbReference>
<gene>
    <name evidence="7" type="ORF">LX66_2127</name>
</gene>
<dbReference type="PANTHER" id="PTHR31310:SF7">
    <property type="entry name" value="PA-PHOSPHATASE RELATED-FAMILY PROTEIN DDB_G0268928"/>
    <property type="match status" value="1"/>
</dbReference>
<evidence type="ECO:0000313" key="8">
    <source>
        <dbReference type="Proteomes" id="UP000316778"/>
    </source>
</evidence>
<comment type="caution">
    <text evidence="7">The sequence shown here is derived from an EMBL/GenBank/DDBJ whole genome shotgun (WGS) entry which is preliminary data.</text>
</comment>
<dbReference type="GO" id="GO:0016020">
    <property type="term" value="C:membrane"/>
    <property type="evidence" value="ECO:0007669"/>
    <property type="project" value="UniProtKB-SubCell"/>
</dbReference>
<evidence type="ECO:0000256" key="4">
    <source>
        <dbReference type="ARBA" id="ARBA00023136"/>
    </source>
</evidence>
<evidence type="ECO:0000256" key="1">
    <source>
        <dbReference type="ARBA" id="ARBA00004141"/>
    </source>
</evidence>
<evidence type="ECO:0000313" key="7">
    <source>
        <dbReference type="EMBL" id="TWI88053.1"/>
    </source>
</evidence>
<dbReference type="OrthoDB" id="629685at2"/>
<reference evidence="7 8" key="1">
    <citation type="journal article" date="2013" name="Stand. Genomic Sci.">
        <title>Genomic Encyclopedia of Type Strains, Phase I: The one thousand microbial genomes (KMG-I) project.</title>
        <authorList>
            <person name="Kyrpides N.C."/>
            <person name="Woyke T."/>
            <person name="Eisen J.A."/>
            <person name="Garrity G."/>
            <person name="Lilburn T.G."/>
            <person name="Beck B.J."/>
            <person name="Whitman W.B."/>
            <person name="Hugenholtz P."/>
            <person name="Klenk H.P."/>
        </authorList>
    </citation>
    <scope>NUCLEOTIDE SEQUENCE [LARGE SCALE GENOMIC DNA]</scope>
    <source>
        <strain evidence="7 8">DSM 13484</strain>
    </source>
</reference>
<keyword evidence="8" id="KW-1185">Reference proteome</keyword>
<sequence length="318" mass="36470">MDSLSTITESNTTATSFYSRKTLLTTTLISMAYLLLSLLLVGFKTDQLALVLLFNTLYYLSRGTRKFITGFSIFIVYWILYDYMKAFPNYKFADVHIASIYHAEKNIFGIAAGGGILTPNEYWQLHGQTWLDVMSGFFYLCWIPLPLVFAVYLFYTNRMQFLHFALIFLLVNLLGFVVYYLCPAAPPWYVQQHGFELLPHTPGNTAGLIKFDQFFQVNIFQALYAKGSNVFAAMPSLHSAYPLIVLVFAWRNRTGLFRPVSAIVTPGIWFAAVYTGHHYILDVLAGILCAFSGILLYERVLCRQYFFISFLQYLRSHT</sequence>
<feature type="transmembrane region" description="Helical" evidence="5">
    <location>
        <begin position="162"/>
        <end position="181"/>
    </location>
</feature>
<feature type="transmembrane region" description="Helical" evidence="5">
    <location>
        <begin position="256"/>
        <end position="273"/>
    </location>
</feature>
<dbReference type="AlphaFoldDB" id="A0A562T3W2"/>
<feature type="transmembrane region" description="Helical" evidence="5">
    <location>
        <begin position="279"/>
        <end position="297"/>
    </location>
</feature>
<keyword evidence="4 5" id="KW-0472">Membrane</keyword>
<feature type="transmembrane region" description="Helical" evidence="5">
    <location>
        <begin position="136"/>
        <end position="155"/>
    </location>
</feature>
<evidence type="ECO:0000256" key="5">
    <source>
        <dbReference type="SAM" id="Phobius"/>
    </source>
</evidence>
<feature type="transmembrane region" description="Helical" evidence="5">
    <location>
        <begin position="23"/>
        <end position="43"/>
    </location>
</feature>
<organism evidence="7 8">
    <name type="scientific">Chitinophaga japonensis</name>
    <name type="common">Flexibacter japonensis</name>
    <dbReference type="NCBI Taxonomy" id="104662"/>
    <lineage>
        <taxon>Bacteria</taxon>
        <taxon>Pseudomonadati</taxon>
        <taxon>Bacteroidota</taxon>
        <taxon>Chitinophagia</taxon>
        <taxon>Chitinophagales</taxon>
        <taxon>Chitinophagaceae</taxon>
        <taxon>Chitinophaga</taxon>
    </lineage>
</organism>
<dbReference type="InterPro" id="IPR026841">
    <property type="entry name" value="Aur1/Ipt1"/>
</dbReference>
<accession>A0A562T3W2</accession>
<dbReference type="Proteomes" id="UP000316778">
    <property type="component" value="Unassembled WGS sequence"/>
</dbReference>
<dbReference type="PANTHER" id="PTHR31310">
    <property type="match status" value="1"/>
</dbReference>
<keyword evidence="2 5" id="KW-0812">Transmembrane</keyword>